<feature type="transmembrane region" description="Helical" evidence="2">
    <location>
        <begin position="60"/>
        <end position="81"/>
    </location>
</feature>
<reference evidence="4 5" key="1">
    <citation type="submission" date="2019-10" db="EMBL/GenBank/DDBJ databases">
        <authorList>
            <person name="Palmer J.M."/>
        </authorList>
    </citation>
    <scope>NUCLEOTIDE SEQUENCE [LARGE SCALE GENOMIC DNA]</scope>
    <source>
        <strain evidence="4 5">TWF694</strain>
    </source>
</reference>
<dbReference type="PANTHER" id="PTHR44360:SF1">
    <property type="entry name" value="DNAJ HOMOLOG SUBFAMILY B MEMBER 9"/>
    <property type="match status" value="1"/>
</dbReference>
<evidence type="ECO:0000256" key="1">
    <source>
        <dbReference type="ARBA" id="ARBA00023186"/>
    </source>
</evidence>
<feature type="transmembrane region" description="Helical" evidence="2">
    <location>
        <begin position="178"/>
        <end position="196"/>
    </location>
</feature>
<feature type="transmembrane region" description="Helical" evidence="2">
    <location>
        <begin position="17"/>
        <end position="39"/>
    </location>
</feature>
<evidence type="ECO:0000313" key="4">
    <source>
        <dbReference type="EMBL" id="KAK6539523.1"/>
    </source>
</evidence>
<evidence type="ECO:0000313" key="5">
    <source>
        <dbReference type="Proteomes" id="UP001365542"/>
    </source>
</evidence>
<evidence type="ECO:0000259" key="3">
    <source>
        <dbReference type="PROSITE" id="PS50076"/>
    </source>
</evidence>
<dbReference type="SMART" id="SM00271">
    <property type="entry name" value="DnaJ"/>
    <property type="match status" value="1"/>
</dbReference>
<feature type="domain" description="J" evidence="3">
    <location>
        <begin position="86"/>
        <end position="149"/>
    </location>
</feature>
<gene>
    <name evidence="4" type="ORF">TWF694_009739</name>
</gene>
<keyword evidence="1" id="KW-0143">Chaperone</keyword>
<accession>A0AAV9XI56</accession>
<dbReference type="AlphaFoldDB" id="A0AAV9XI56"/>
<dbReference type="PANTHER" id="PTHR44360">
    <property type="entry name" value="DNAJ HOMOLOG SUBFAMILY B MEMBER 9"/>
    <property type="match status" value="1"/>
</dbReference>
<dbReference type="InterPro" id="IPR051948">
    <property type="entry name" value="Hsp70_co-chaperone_J-domain"/>
</dbReference>
<dbReference type="SUPFAM" id="SSF46565">
    <property type="entry name" value="Chaperone J-domain"/>
    <property type="match status" value="1"/>
</dbReference>
<dbReference type="InterPro" id="IPR001623">
    <property type="entry name" value="DnaJ_domain"/>
</dbReference>
<dbReference type="GO" id="GO:0051787">
    <property type="term" value="F:misfolded protein binding"/>
    <property type="evidence" value="ECO:0007669"/>
    <property type="project" value="TreeGrafter"/>
</dbReference>
<dbReference type="GO" id="GO:0036503">
    <property type="term" value="P:ERAD pathway"/>
    <property type="evidence" value="ECO:0007669"/>
    <property type="project" value="TreeGrafter"/>
</dbReference>
<dbReference type="Gene3D" id="1.10.287.110">
    <property type="entry name" value="DnaJ domain"/>
    <property type="match status" value="1"/>
</dbReference>
<dbReference type="PROSITE" id="PS50076">
    <property type="entry name" value="DNAJ_2"/>
    <property type="match status" value="1"/>
</dbReference>
<keyword evidence="2" id="KW-0472">Membrane</keyword>
<keyword evidence="5" id="KW-1185">Reference proteome</keyword>
<evidence type="ECO:0000256" key="2">
    <source>
        <dbReference type="SAM" id="Phobius"/>
    </source>
</evidence>
<comment type="caution">
    <text evidence="4">The sequence shown here is derived from an EMBL/GenBank/DDBJ whole genome shotgun (WGS) entry which is preliminary data.</text>
</comment>
<dbReference type="InterPro" id="IPR036869">
    <property type="entry name" value="J_dom_sf"/>
</dbReference>
<dbReference type="GO" id="GO:0051087">
    <property type="term" value="F:protein-folding chaperone binding"/>
    <property type="evidence" value="ECO:0007669"/>
    <property type="project" value="TreeGrafter"/>
</dbReference>
<dbReference type="Pfam" id="PF00226">
    <property type="entry name" value="DnaJ"/>
    <property type="match status" value="1"/>
</dbReference>
<sequence length="357" mass="40782">MPSAAATASSLGPVGSFLGWMFLPNLVTGWIQSFLYRLFTRAGDPMPPPGSPRYMRDRKYIYCFVIGAYLMFTMYECWLNIVSEPTFYQLLGVPVDADERLIKKQFRKATVKFHPDKAGPGMEHIFLKYKVAYDVLSDPVKRFAYERLGPAMTLPDWILCKTSYDFVVHAAKVKLPNYIASLIVLVGLATLGVLEFGKYWRFFSLGCMCIFDWASVSRPYLLYSTDILYFITRRTLLPFEQVALAQQILFSAIIAISQLAPLFQERRDKPSETMYSEQLDRLMGLTMALRGEAKATADIELAPFMKEDGTVDRDLKMKMADWLVERRIESEPELRDAIGRVIAKRKQDRSAAKKAKS</sequence>
<keyword evidence="2" id="KW-0812">Transmembrane</keyword>
<dbReference type="GO" id="GO:0005783">
    <property type="term" value="C:endoplasmic reticulum"/>
    <property type="evidence" value="ECO:0007669"/>
    <property type="project" value="TreeGrafter"/>
</dbReference>
<dbReference type="CDD" id="cd06257">
    <property type="entry name" value="DnaJ"/>
    <property type="match status" value="1"/>
</dbReference>
<organism evidence="4 5">
    <name type="scientific">Orbilia ellipsospora</name>
    <dbReference type="NCBI Taxonomy" id="2528407"/>
    <lineage>
        <taxon>Eukaryota</taxon>
        <taxon>Fungi</taxon>
        <taxon>Dikarya</taxon>
        <taxon>Ascomycota</taxon>
        <taxon>Pezizomycotina</taxon>
        <taxon>Orbiliomycetes</taxon>
        <taxon>Orbiliales</taxon>
        <taxon>Orbiliaceae</taxon>
        <taxon>Orbilia</taxon>
    </lineage>
</organism>
<name>A0AAV9XI56_9PEZI</name>
<dbReference type="Proteomes" id="UP001365542">
    <property type="component" value="Unassembled WGS sequence"/>
</dbReference>
<proteinExistence type="predicted"/>
<dbReference type="EMBL" id="JAVHJO010000006">
    <property type="protein sequence ID" value="KAK6539523.1"/>
    <property type="molecule type" value="Genomic_DNA"/>
</dbReference>
<keyword evidence="2" id="KW-1133">Transmembrane helix</keyword>
<protein>
    <recommendedName>
        <fullName evidence="3">J domain-containing protein</fullName>
    </recommendedName>
</protein>